<dbReference type="RefSeq" id="WP_111744396.1">
    <property type="nucleotide sequence ID" value="NZ_CM009972.1"/>
</dbReference>
<dbReference type="AlphaFoldDB" id="A0A328A032"/>
<accession>A0A328A032</accession>
<proteinExistence type="predicted"/>
<dbReference type="OrthoDB" id="6826964at2"/>
<evidence type="ECO:0000313" key="1">
    <source>
        <dbReference type="EMBL" id="RAK47822.1"/>
    </source>
</evidence>
<comment type="caution">
    <text evidence="1">The sequence shown here is derived from an EMBL/GenBank/DDBJ whole genome shotgun (WGS) entry which is preliminary data.</text>
</comment>
<dbReference type="EMBL" id="PZJG01000030">
    <property type="protein sequence ID" value="RAK47822.1"/>
    <property type="molecule type" value="Genomic_DNA"/>
</dbReference>
<name>A0A328A032_9STAP</name>
<keyword evidence="1" id="KW-0614">Plasmid</keyword>
<organism evidence="1 2">
    <name type="scientific">Macrococcoides bohemicum</name>
    <dbReference type="NCBI Taxonomy" id="1903056"/>
    <lineage>
        <taxon>Bacteria</taxon>
        <taxon>Bacillati</taxon>
        <taxon>Bacillota</taxon>
        <taxon>Bacilli</taxon>
        <taxon>Bacillales</taxon>
        <taxon>Staphylococcaceae</taxon>
        <taxon>Macrococcoides</taxon>
    </lineage>
</organism>
<sequence>MFSKATLIDIMSLLKDVKSHSELDVYFFKYNLDKIALGANKDQRILAVTEYLYNNPKAKGIISDNLSYEIVEETLNFVSQSTFYNDNVENIFINYPKLRRYLLKDGFVFEDNKLIRIFDQNLESNHNETLIETLLTKHKLEIAKGHYIQASNAFNRGDWAACNAQLRTYVEELLNKIAENITGKSFSESHEAKIALSKTQPPIFYKELNEWLDNGQGYFETFWKRLHTHGSHPGLSNEEDSIFRLNLVQISTLEILKRYDRNFSVRKKINEE</sequence>
<reference evidence="1 2" key="1">
    <citation type="journal article" date="2018" name="Front. Microbiol.">
        <title>Description and Comparative Genomics of Macrococcus caseolyticus subsp. hominis subsp. nov., Macrococcus goetzii sp. nov., Macrococcus epidermidis sp. nov., and Macrococcus bohemicus sp. nov., Novel Macrococci From Human Clinical Material With Virulence Potential and Suspected Uptake of Foreign DNA by Natural Transformation.</title>
        <authorList>
            <person name="Maslanova I."/>
            <person name="Wertheimer Z."/>
            <person name="Sedlacek I."/>
            <person name="Svec P."/>
            <person name="Indrakova A."/>
            <person name="Kovarovic V."/>
            <person name="Schumann P."/>
            <person name="Sproer C."/>
            <person name="Kralova S."/>
            <person name="Sedo O."/>
            <person name="Kristofova L."/>
            <person name="Vrbovska V."/>
            <person name="Fuzik T."/>
            <person name="Petras P."/>
            <person name="Zdrahal Z."/>
            <person name="Ruzickova V."/>
            <person name="Doskar J."/>
            <person name="Pantucek R."/>
        </authorList>
    </citation>
    <scope>NUCLEOTIDE SEQUENCE [LARGE SCALE GENOMIC DNA]</scope>
    <source>
        <strain evidence="1 2">03/115</strain>
        <plasmid evidence="1">pZKMB1</plasmid>
    </source>
</reference>
<protein>
    <submittedName>
        <fullName evidence="1">Uncharacterized protein</fullName>
    </submittedName>
</protein>
<gene>
    <name evidence="1" type="ORF">BHX94_12125</name>
</gene>
<dbReference type="Proteomes" id="UP000249579">
    <property type="component" value="Plasmid pZKMB1"/>
</dbReference>
<evidence type="ECO:0000313" key="2">
    <source>
        <dbReference type="Proteomes" id="UP000249579"/>
    </source>
</evidence>
<geneLocation type="plasmid" evidence="2">
    <name>pzkmb1</name>
</geneLocation>